<dbReference type="PANTHER" id="PTHR14948:SF25">
    <property type="entry name" value="DUF4190 DOMAIN-CONTAINING PROTEIN"/>
    <property type="match status" value="1"/>
</dbReference>
<evidence type="ECO:0000256" key="2">
    <source>
        <dbReference type="ARBA" id="ARBA00006843"/>
    </source>
</evidence>
<name>A0A8S4NVF0_OWEFU</name>
<accession>A0A8S4NVF0</accession>
<proteinExistence type="inferred from homology"/>
<dbReference type="PANTHER" id="PTHR14948">
    <property type="entry name" value="NG5"/>
    <property type="match status" value="1"/>
</dbReference>
<evidence type="ECO:0000256" key="7">
    <source>
        <dbReference type="SAM" id="Phobius"/>
    </source>
</evidence>
<feature type="region of interest" description="Disordered" evidence="6">
    <location>
        <begin position="1"/>
        <end position="46"/>
    </location>
</feature>
<dbReference type="AlphaFoldDB" id="A0A8S4NVF0"/>
<evidence type="ECO:0000256" key="6">
    <source>
        <dbReference type="SAM" id="MobiDB-lite"/>
    </source>
</evidence>
<dbReference type="Pfam" id="PF04505">
    <property type="entry name" value="CD225"/>
    <property type="match status" value="1"/>
</dbReference>
<evidence type="ECO:0000313" key="8">
    <source>
        <dbReference type="EMBL" id="CAH1784414.1"/>
    </source>
</evidence>
<comment type="caution">
    <text evidence="8">The sequence shown here is derived from an EMBL/GenBank/DDBJ whole genome shotgun (WGS) entry which is preliminary data.</text>
</comment>
<dbReference type="EMBL" id="CAIIXF020000005">
    <property type="protein sequence ID" value="CAH1784414.1"/>
    <property type="molecule type" value="Genomic_DNA"/>
</dbReference>
<feature type="compositionally biased region" description="Polar residues" evidence="6">
    <location>
        <begin position="36"/>
        <end position="46"/>
    </location>
</feature>
<organism evidence="8 9">
    <name type="scientific">Owenia fusiformis</name>
    <name type="common">Polychaete worm</name>
    <dbReference type="NCBI Taxonomy" id="6347"/>
    <lineage>
        <taxon>Eukaryota</taxon>
        <taxon>Metazoa</taxon>
        <taxon>Spiralia</taxon>
        <taxon>Lophotrochozoa</taxon>
        <taxon>Annelida</taxon>
        <taxon>Polychaeta</taxon>
        <taxon>Sedentaria</taxon>
        <taxon>Canalipalpata</taxon>
        <taxon>Sabellida</taxon>
        <taxon>Oweniida</taxon>
        <taxon>Oweniidae</taxon>
        <taxon>Owenia</taxon>
    </lineage>
</organism>
<comment type="subcellular location">
    <subcellularLocation>
        <location evidence="1">Membrane</location>
    </subcellularLocation>
</comment>
<keyword evidence="3 7" id="KW-0812">Transmembrane</keyword>
<gene>
    <name evidence="8" type="ORF">OFUS_LOCUS10609</name>
</gene>
<feature type="transmembrane region" description="Helical" evidence="7">
    <location>
        <begin position="138"/>
        <end position="161"/>
    </location>
</feature>
<keyword evidence="4 7" id="KW-1133">Transmembrane helix</keyword>
<feature type="transmembrane region" description="Helical" evidence="7">
    <location>
        <begin position="87"/>
        <end position="108"/>
    </location>
</feature>
<keyword evidence="9" id="KW-1185">Reference proteome</keyword>
<dbReference type="Proteomes" id="UP000749559">
    <property type="component" value="Unassembled WGS sequence"/>
</dbReference>
<comment type="similarity">
    <text evidence="2">Belongs to the CD225/Dispanin family.</text>
</comment>
<protein>
    <submittedName>
        <fullName evidence="8">Uncharacterized protein</fullName>
    </submittedName>
</protein>
<keyword evidence="5 7" id="KW-0472">Membrane</keyword>
<dbReference type="GO" id="GO:0016020">
    <property type="term" value="C:membrane"/>
    <property type="evidence" value="ECO:0007669"/>
    <property type="project" value="UniProtKB-SubCell"/>
</dbReference>
<evidence type="ECO:0000313" key="9">
    <source>
        <dbReference type="Proteomes" id="UP000749559"/>
    </source>
</evidence>
<dbReference type="InterPro" id="IPR007593">
    <property type="entry name" value="CD225/Dispanin_fam"/>
</dbReference>
<evidence type="ECO:0000256" key="3">
    <source>
        <dbReference type="ARBA" id="ARBA00022692"/>
    </source>
</evidence>
<feature type="compositionally biased region" description="Basic and acidic residues" evidence="6">
    <location>
        <begin position="1"/>
        <end position="10"/>
    </location>
</feature>
<evidence type="ECO:0000256" key="5">
    <source>
        <dbReference type="ARBA" id="ARBA00023136"/>
    </source>
</evidence>
<reference evidence="8" key="1">
    <citation type="submission" date="2022-03" db="EMBL/GenBank/DDBJ databases">
        <authorList>
            <person name="Martin C."/>
        </authorList>
    </citation>
    <scope>NUCLEOTIDE SEQUENCE</scope>
</reference>
<sequence length="171" mass="18897">MENSSKKAEEALAQGEGLPPSYGQAYTAPPGYDAQSYPQQGYPQQVPNQAFYPQQQQGNVPPVGYAPVTQQVVFTPVQPLENPPPDYMAYAIFTTLCCCWPIGIFAIIRSLATRDASNRGDQVTANANSAKTKRLANWSTGVGCIFMVLSIAIIVFVYVWMIPNLREMYRH</sequence>
<dbReference type="InterPro" id="IPR051423">
    <property type="entry name" value="CD225/Dispanin"/>
</dbReference>
<evidence type="ECO:0000256" key="1">
    <source>
        <dbReference type="ARBA" id="ARBA00004370"/>
    </source>
</evidence>
<dbReference type="OrthoDB" id="5989802at2759"/>
<evidence type="ECO:0000256" key="4">
    <source>
        <dbReference type="ARBA" id="ARBA00022989"/>
    </source>
</evidence>